<dbReference type="SUPFAM" id="SSF158457">
    <property type="entry name" value="Orange domain-like"/>
    <property type="match status" value="1"/>
</dbReference>
<dbReference type="Pfam" id="PF07527">
    <property type="entry name" value="Hairy_orange"/>
    <property type="match status" value="1"/>
</dbReference>
<evidence type="ECO:0000256" key="1">
    <source>
        <dbReference type="ARBA" id="ARBA00004123"/>
    </source>
</evidence>
<evidence type="ECO:0000256" key="4">
    <source>
        <dbReference type="ARBA" id="ARBA00023163"/>
    </source>
</evidence>
<dbReference type="GeneID" id="106072279"/>
<dbReference type="InterPro" id="IPR011598">
    <property type="entry name" value="bHLH_dom"/>
</dbReference>
<dbReference type="GO" id="GO:0003677">
    <property type="term" value="F:DNA binding"/>
    <property type="evidence" value="ECO:0007669"/>
    <property type="project" value="UniProtKB-KW"/>
</dbReference>
<dbReference type="AlphaFoldDB" id="A0A9W2YQJ7"/>
<evidence type="ECO:0000256" key="5">
    <source>
        <dbReference type="ARBA" id="ARBA00023242"/>
    </source>
</evidence>
<dbReference type="SUPFAM" id="SSF47459">
    <property type="entry name" value="HLH, helix-loop-helix DNA-binding domain"/>
    <property type="match status" value="1"/>
</dbReference>
<organism evidence="9 10">
    <name type="scientific">Biomphalaria glabrata</name>
    <name type="common">Bloodfluke planorb</name>
    <name type="synonym">Freshwater snail</name>
    <dbReference type="NCBI Taxonomy" id="6526"/>
    <lineage>
        <taxon>Eukaryota</taxon>
        <taxon>Metazoa</taxon>
        <taxon>Spiralia</taxon>
        <taxon>Lophotrochozoa</taxon>
        <taxon>Mollusca</taxon>
        <taxon>Gastropoda</taxon>
        <taxon>Heterobranchia</taxon>
        <taxon>Euthyneura</taxon>
        <taxon>Panpulmonata</taxon>
        <taxon>Hygrophila</taxon>
        <taxon>Lymnaeoidea</taxon>
        <taxon>Planorbidae</taxon>
        <taxon>Biomphalaria</taxon>
    </lineage>
</organism>
<keyword evidence="4" id="KW-0804">Transcription</keyword>
<dbReference type="CDD" id="cd11459">
    <property type="entry name" value="bHLH-O_HES1_4"/>
    <property type="match status" value="1"/>
</dbReference>
<keyword evidence="5" id="KW-0539">Nucleus</keyword>
<feature type="region of interest" description="Disordered" evidence="6">
    <location>
        <begin position="305"/>
        <end position="353"/>
    </location>
</feature>
<dbReference type="GO" id="GO:0046983">
    <property type="term" value="F:protein dimerization activity"/>
    <property type="evidence" value="ECO:0007669"/>
    <property type="project" value="InterPro"/>
</dbReference>
<evidence type="ECO:0000313" key="10">
    <source>
        <dbReference type="RefSeq" id="XP_055865023.1"/>
    </source>
</evidence>
<dbReference type="OrthoDB" id="6085656at2759"/>
<evidence type="ECO:0000259" key="8">
    <source>
        <dbReference type="PROSITE" id="PS51054"/>
    </source>
</evidence>
<protein>
    <submittedName>
        <fullName evidence="10">Transcription factor HES-4-A-like</fullName>
    </submittedName>
</protein>
<keyword evidence="2" id="KW-0805">Transcription regulation</keyword>
<evidence type="ECO:0000313" key="9">
    <source>
        <dbReference type="Proteomes" id="UP001165740"/>
    </source>
</evidence>
<keyword evidence="3" id="KW-0238">DNA-binding</keyword>
<feature type="domain" description="Orange" evidence="8">
    <location>
        <begin position="105"/>
        <end position="138"/>
    </location>
</feature>
<dbReference type="InterPro" id="IPR050370">
    <property type="entry name" value="HES_HEY"/>
</dbReference>
<accession>A0A9W2YQJ7</accession>
<dbReference type="RefSeq" id="XP_055865023.1">
    <property type="nucleotide sequence ID" value="XM_056009048.1"/>
</dbReference>
<dbReference type="SMART" id="SM00353">
    <property type="entry name" value="HLH"/>
    <property type="match status" value="1"/>
</dbReference>
<dbReference type="PROSITE" id="PS51054">
    <property type="entry name" value="ORANGE"/>
    <property type="match status" value="1"/>
</dbReference>
<feature type="compositionally biased region" description="Low complexity" evidence="6">
    <location>
        <begin position="1"/>
        <end position="15"/>
    </location>
</feature>
<keyword evidence="9" id="KW-1185">Reference proteome</keyword>
<dbReference type="PROSITE" id="PS50888">
    <property type="entry name" value="BHLH"/>
    <property type="match status" value="1"/>
</dbReference>
<name>A0A9W2YQJ7_BIOGL</name>
<dbReference type="FunFam" id="4.10.280.10:FF:000009">
    <property type="entry name" value="Transcription factor HES-1"/>
    <property type="match status" value="1"/>
</dbReference>
<evidence type="ECO:0000256" key="2">
    <source>
        <dbReference type="ARBA" id="ARBA00023015"/>
    </source>
</evidence>
<comment type="subcellular location">
    <subcellularLocation>
        <location evidence="1">Nucleus</location>
    </subcellularLocation>
</comment>
<evidence type="ECO:0000256" key="6">
    <source>
        <dbReference type="SAM" id="MobiDB-lite"/>
    </source>
</evidence>
<dbReference type="PANTHER" id="PTHR10985">
    <property type="entry name" value="BASIC HELIX-LOOP-HELIX TRANSCRIPTION FACTOR, HES-RELATED"/>
    <property type="match status" value="1"/>
</dbReference>
<feature type="compositionally biased region" description="Basic residues" evidence="6">
    <location>
        <begin position="30"/>
        <end position="42"/>
    </location>
</feature>
<dbReference type="InterPro" id="IPR003650">
    <property type="entry name" value="Orange_dom"/>
</dbReference>
<reference evidence="10" key="1">
    <citation type="submission" date="2025-08" db="UniProtKB">
        <authorList>
            <consortium name="RefSeq"/>
        </authorList>
    </citation>
    <scope>IDENTIFICATION</scope>
</reference>
<dbReference type="Gene3D" id="6.10.250.980">
    <property type="match status" value="1"/>
</dbReference>
<dbReference type="InterPro" id="IPR036638">
    <property type="entry name" value="HLH_DNA-bd_sf"/>
</dbReference>
<dbReference type="Proteomes" id="UP001165740">
    <property type="component" value="Chromosome 13"/>
</dbReference>
<dbReference type="Pfam" id="PF00010">
    <property type="entry name" value="HLH"/>
    <property type="match status" value="1"/>
</dbReference>
<feature type="compositionally biased region" description="Basic and acidic residues" evidence="6">
    <location>
        <begin position="20"/>
        <end position="29"/>
    </location>
</feature>
<feature type="domain" description="BHLH" evidence="7">
    <location>
        <begin position="30"/>
        <end position="87"/>
    </location>
</feature>
<dbReference type="GO" id="GO:0005634">
    <property type="term" value="C:nucleus"/>
    <property type="evidence" value="ECO:0007669"/>
    <property type="project" value="UniProtKB-SubCell"/>
</dbReference>
<dbReference type="SMART" id="SM00511">
    <property type="entry name" value="ORANGE"/>
    <property type="match status" value="1"/>
</dbReference>
<dbReference type="Gene3D" id="4.10.280.10">
    <property type="entry name" value="Helix-loop-helix DNA-binding domain"/>
    <property type="match status" value="1"/>
</dbReference>
<sequence length="421" mass="46350">MMTESDLSSPTSTSSFGDVSPKKMEDKANYRKSNKPMMEKKRRARINSCLTQLKTLVLEAMKKDNSQYSKLEKADILELTVKHLKNVQRYQGNNMAQMPDAISKYRAGFNECANEVMRYLGESQGVNNDARARILSHLASILTPLNNLPVQQGNSQVILPALAPAQQQQHYQQLQLHHLQQQQQQGVFMSQATQVLAIDANNNNRMVSAPSVYRPPHGSNAVVSDSPTAFQTPVSTGMSGTASLQIPCIAATAMETTQFQLVPSNSGQVALVLTPQAIPAINVYATHQPARQQLTLERVKLEVPSNNTEDVKPRLQTQPNPIPLVMKSSKLPKTDSAISGPYKRPISPQENWPTPIAISPSPHDLRKSYAVDAAAFKSVPLTNVSANNSLPICSLDINENNNSGHSKNNNIVRATSTWRPW</sequence>
<evidence type="ECO:0000259" key="7">
    <source>
        <dbReference type="PROSITE" id="PS50888"/>
    </source>
</evidence>
<evidence type="ECO:0000256" key="3">
    <source>
        <dbReference type="ARBA" id="ARBA00023125"/>
    </source>
</evidence>
<gene>
    <name evidence="10" type="primary">LOC106072279</name>
</gene>
<dbReference type="GO" id="GO:0006355">
    <property type="term" value="P:regulation of DNA-templated transcription"/>
    <property type="evidence" value="ECO:0007669"/>
    <property type="project" value="InterPro"/>
</dbReference>
<feature type="region of interest" description="Disordered" evidence="6">
    <location>
        <begin position="1"/>
        <end position="42"/>
    </location>
</feature>
<proteinExistence type="predicted"/>